<dbReference type="SUPFAM" id="SSF55961">
    <property type="entry name" value="Bet v1-like"/>
    <property type="match status" value="1"/>
</dbReference>
<protein>
    <submittedName>
        <fullName evidence="1">Uncharacterized protein YndB with AHSA1/START domain</fullName>
    </submittedName>
</protein>
<dbReference type="Pfam" id="PF10604">
    <property type="entry name" value="Polyketide_cyc2"/>
    <property type="match status" value="1"/>
</dbReference>
<accession>A0A7X0PKH3</accession>
<dbReference type="RefSeq" id="WP_184864855.1">
    <property type="nucleotide sequence ID" value="NZ_JACHLK010000021.1"/>
</dbReference>
<dbReference type="CDD" id="cd07812">
    <property type="entry name" value="SRPBCC"/>
    <property type="match status" value="1"/>
</dbReference>
<comment type="caution">
    <text evidence="1">The sequence shown here is derived from an EMBL/GenBank/DDBJ whole genome shotgun (WGS) entry which is preliminary data.</text>
</comment>
<gene>
    <name evidence="1" type="ORF">HNP48_006352</name>
</gene>
<name>A0A7X0PKH3_9BURK</name>
<evidence type="ECO:0000313" key="2">
    <source>
        <dbReference type="Proteomes" id="UP000575083"/>
    </source>
</evidence>
<dbReference type="EMBL" id="JACHLK010000021">
    <property type="protein sequence ID" value="MBB6563628.1"/>
    <property type="molecule type" value="Genomic_DNA"/>
</dbReference>
<dbReference type="AlphaFoldDB" id="A0A7X0PKH3"/>
<dbReference type="Proteomes" id="UP000575083">
    <property type="component" value="Unassembled WGS sequence"/>
</dbReference>
<organism evidence="1 2">
    <name type="scientific">Acidovorax soli</name>
    <dbReference type="NCBI Taxonomy" id="592050"/>
    <lineage>
        <taxon>Bacteria</taxon>
        <taxon>Pseudomonadati</taxon>
        <taxon>Pseudomonadota</taxon>
        <taxon>Betaproteobacteria</taxon>
        <taxon>Burkholderiales</taxon>
        <taxon>Comamonadaceae</taxon>
        <taxon>Acidovorax</taxon>
    </lineage>
</organism>
<sequence length="159" mass="17802">MHMLVETMVHIERPVPQVFAYVSDMERFAEWFPGVVAMAAADALAPGQPGKQYLETVRLPWRGHRQIRLQVKESRSPHFFATEGRLPPLLPRMEIALAEAAPGSCELTWRMFSRNTNPAVRYLLLPMARRVMAARAGAGVQALKRRLEEGTAVPVRSAG</sequence>
<reference evidence="1 2" key="1">
    <citation type="submission" date="2020-08" db="EMBL/GenBank/DDBJ databases">
        <title>Functional genomics of gut bacteria from endangered species of beetles.</title>
        <authorList>
            <person name="Carlos-Shanley C."/>
        </authorList>
    </citation>
    <scope>NUCLEOTIDE SEQUENCE [LARGE SCALE GENOMIC DNA]</scope>
    <source>
        <strain evidence="1 2">S00198</strain>
    </source>
</reference>
<keyword evidence="2" id="KW-1185">Reference proteome</keyword>
<dbReference type="Gene3D" id="3.30.530.20">
    <property type="match status" value="1"/>
</dbReference>
<dbReference type="InterPro" id="IPR019587">
    <property type="entry name" value="Polyketide_cyclase/dehydratase"/>
</dbReference>
<proteinExistence type="predicted"/>
<evidence type="ECO:0000313" key="1">
    <source>
        <dbReference type="EMBL" id="MBB6563628.1"/>
    </source>
</evidence>
<dbReference type="InterPro" id="IPR023393">
    <property type="entry name" value="START-like_dom_sf"/>
</dbReference>